<evidence type="ECO:0000256" key="2">
    <source>
        <dbReference type="SAM" id="Phobius"/>
    </source>
</evidence>
<feature type="transmembrane region" description="Helical" evidence="2">
    <location>
        <begin position="6"/>
        <end position="33"/>
    </location>
</feature>
<evidence type="ECO:0000313" key="3">
    <source>
        <dbReference type="EMBL" id="MFC0317724.1"/>
    </source>
</evidence>
<feature type="compositionally biased region" description="Low complexity" evidence="1">
    <location>
        <begin position="69"/>
        <end position="80"/>
    </location>
</feature>
<sequence>MGLLKILLVAILILWVLRMLVTVLFPYLMAMFVGKMQQEAQKQYERQAGSYRSENVPNTDGKVRIDYVPPRTTKSKPSTTNGRVGEFVDFEEIK</sequence>
<keyword evidence="2" id="KW-1133">Transmembrane helix</keyword>
<keyword evidence="2" id="KW-0812">Transmembrane</keyword>
<protein>
    <submittedName>
        <fullName evidence="3">DUF4834 family protein</fullName>
    </submittedName>
</protein>
<organism evidence="3 4">
    <name type="scientific">Olivibacter oleidegradans</name>
    <dbReference type="NCBI Taxonomy" id="760123"/>
    <lineage>
        <taxon>Bacteria</taxon>
        <taxon>Pseudomonadati</taxon>
        <taxon>Bacteroidota</taxon>
        <taxon>Sphingobacteriia</taxon>
        <taxon>Sphingobacteriales</taxon>
        <taxon>Sphingobacteriaceae</taxon>
        <taxon>Olivibacter</taxon>
    </lineage>
</organism>
<evidence type="ECO:0000256" key="1">
    <source>
        <dbReference type="SAM" id="MobiDB-lite"/>
    </source>
</evidence>
<keyword evidence="4" id="KW-1185">Reference proteome</keyword>
<name>A0ABV6HFP8_9SPHI</name>
<dbReference type="Pfam" id="PF16118">
    <property type="entry name" value="DUF4834"/>
    <property type="match status" value="1"/>
</dbReference>
<dbReference type="EMBL" id="JBHLWO010000001">
    <property type="protein sequence ID" value="MFC0317724.1"/>
    <property type="molecule type" value="Genomic_DNA"/>
</dbReference>
<reference evidence="3 4" key="1">
    <citation type="submission" date="2024-09" db="EMBL/GenBank/DDBJ databases">
        <authorList>
            <person name="Sun Q."/>
            <person name="Mori K."/>
        </authorList>
    </citation>
    <scope>NUCLEOTIDE SEQUENCE [LARGE SCALE GENOMIC DNA]</scope>
    <source>
        <strain evidence="3 4">CCM 7765</strain>
    </source>
</reference>
<comment type="caution">
    <text evidence="3">The sequence shown here is derived from an EMBL/GenBank/DDBJ whole genome shotgun (WGS) entry which is preliminary data.</text>
</comment>
<evidence type="ECO:0000313" key="4">
    <source>
        <dbReference type="Proteomes" id="UP001589774"/>
    </source>
</evidence>
<feature type="region of interest" description="Disordered" evidence="1">
    <location>
        <begin position="44"/>
        <end position="83"/>
    </location>
</feature>
<gene>
    <name evidence="3" type="ORF">ACFFI0_05365</name>
</gene>
<dbReference type="RefSeq" id="WP_013664911.1">
    <property type="nucleotide sequence ID" value="NZ_JBHLWO010000001.1"/>
</dbReference>
<dbReference type="Proteomes" id="UP001589774">
    <property type="component" value="Unassembled WGS sequence"/>
</dbReference>
<proteinExistence type="predicted"/>
<keyword evidence="2" id="KW-0472">Membrane</keyword>
<dbReference type="InterPro" id="IPR032272">
    <property type="entry name" value="DUF4834"/>
</dbReference>
<accession>A0ABV6HFP8</accession>